<dbReference type="RefSeq" id="WP_229420463.1">
    <property type="nucleotide sequence ID" value="NZ_BMWV01000011.1"/>
</dbReference>
<name>A0AA87Y0H0_9BURK</name>
<reference evidence="2" key="2">
    <citation type="submission" date="2022-12" db="EMBL/GenBank/DDBJ databases">
        <authorList>
            <person name="Sun Q."/>
            <person name="Kim S."/>
        </authorList>
    </citation>
    <scope>NUCLEOTIDE SEQUENCE</scope>
    <source>
        <strain evidence="2">KCTC 12343</strain>
    </source>
</reference>
<evidence type="ECO:0000256" key="1">
    <source>
        <dbReference type="SAM" id="MobiDB-lite"/>
    </source>
</evidence>
<accession>A0AA87Y0H0</accession>
<feature type="region of interest" description="Disordered" evidence="1">
    <location>
        <begin position="1"/>
        <end position="34"/>
    </location>
</feature>
<dbReference type="Proteomes" id="UP000628442">
    <property type="component" value="Unassembled WGS sequence"/>
</dbReference>
<evidence type="ECO:0000313" key="3">
    <source>
        <dbReference type="Proteomes" id="UP000628442"/>
    </source>
</evidence>
<feature type="compositionally biased region" description="Low complexity" evidence="1">
    <location>
        <begin position="1"/>
        <end position="10"/>
    </location>
</feature>
<comment type="caution">
    <text evidence="2">The sequence shown here is derived from an EMBL/GenBank/DDBJ whole genome shotgun (WGS) entry which is preliminary data.</text>
</comment>
<evidence type="ECO:0000313" key="2">
    <source>
        <dbReference type="EMBL" id="GGY56419.1"/>
    </source>
</evidence>
<protein>
    <submittedName>
        <fullName evidence="2">Uncharacterized protein</fullName>
    </submittedName>
</protein>
<dbReference type="EMBL" id="BMWV01000011">
    <property type="protein sequence ID" value="GGY56419.1"/>
    <property type="molecule type" value="Genomic_DNA"/>
</dbReference>
<reference evidence="2" key="1">
    <citation type="journal article" date="2014" name="Int. J. Syst. Evol. Microbiol.">
        <title>Complete genome sequence of Corynebacterium casei LMG S-19264T (=DSM 44701T), isolated from a smear-ripened cheese.</title>
        <authorList>
            <consortium name="US DOE Joint Genome Institute (JGI-PGF)"/>
            <person name="Walter F."/>
            <person name="Albersmeier A."/>
            <person name="Kalinowski J."/>
            <person name="Ruckert C."/>
        </authorList>
    </citation>
    <scope>NUCLEOTIDE SEQUENCE</scope>
    <source>
        <strain evidence="2">KCTC 12343</strain>
    </source>
</reference>
<gene>
    <name evidence="2" type="ORF">GCM10007387_43630</name>
</gene>
<organism evidence="2 3">
    <name type="scientific">Pseudoduganella albidiflava</name>
    <dbReference type="NCBI Taxonomy" id="321983"/>
    <lineage>
        <taxon>Bacteria</taxon>
        <taxon>Pseudomonadati</taxon>
        <taxon>Pseudomonadota</taxon>
        <taxon>Betaproteobacteria</taxon>
        <taxon>Burkholderiales</taxon>
        <taxon>Oxalobacteraceae</taxon>
        <taxon>Telluria group</taxon>
        <taxon>Pseudoduganella</taxon>
    </lineage>
</organism>
<proteinExistence type="predicted"/>
<sequence>MNQTTSTGATGAEGTGGTSDTNRTDDTKGAGAAVSMSPADIEALADSLSDSAHVLHKRIMAAIRKNAATSGQAISHGEAQALFEQEIALRQQANALYADATGYAARALALPARELLDLAARAREHIRRIDRAKELAGIASALLNAAAAIAALKPEALVPALEDLKEHLAALPDTAKKASLPAGDGHTMET</sequence>
<dbReference type="AlphaFoldDB" id="A0AA87Y0H0"/>